<keyword evidence="1" id="KW-1133">Transmembrane helix</keyword>
<evidence type="ECO:0000313" key="2">
    <source>
        <dbReference type="EMBL" id="MCQ5121924.1"/>
    </source>
</evidence>
<proteinExistence type="predicted"/>
<sequence length="241" mass="27966">MKYGKTALCILSAAGLIITILLTCVDHFAFRRSFFEKQYQKLNTAQDMNMSKQDLMRATDVLLDYLKDERDDISLQVVAAEEKVEMFNERETAHMVDVKNLYQGAMQVRFYAFLITLVAFALLFWKARKDLLFALCYRYVQCAIAAVVIAGVLGLWIMSDFTAFWTNFHRLFFSNDLWLLNPATDRMIQMFPEPFFFAMVSRIVLAFAIVFLTLFGLSLYYLKHVMKKQKGAVYAQDHIGK</sequence>
<feature type="transmembrane region" description="Helical" evidence="1">
    <location>
        <begin position="7"/>
        <end position="30"/>
    </location>
</feature>
<feature type="transmembrane region" description="Helical" evidence="1">
    <location>
        <begin position="108"/>
        <end position="125"/>
    </location>
</feature>
<gene>
    <name evidence="2" type="ORF">NE663_06580</name>
</gene>
<keyword evidence="3" id="KW-1185">Reference proteome</keyword>
<dbReference type="EMBL" id="JANGCH010000008">
    <property type="protein sequence ID" value="MCQ5121924.1"/>
    <property type="molecule type" value="Genomic_DNA"/>
</dbReference>
<name>A0ABT1SL19_9FIRM</name>
<dbReference type="Pfam" id="PF07314">
    <property type="entry name" value="Lit"/>
    <property type="match status" value="1"/>
</dbReference>
<dbReference type="NCBIfam" id="TIGR01906">
    <property type="entry name" value="integ_TIGR01906"/>
    <property type="match status" value="1"/>
</dbReference>
<feature type="transmembrane region" description="Helical" evidence="1">
    <location>
        <begin position="137"/>
        <end position="158"/>
    </location>
</feature>
<protein>
    <submittedName>
        <fullName evidence="2">TIGR01906 family membrane protein</fullName>
    </submittedName>
</protein>
<dbReference type="RefSeq" id="WP_180963138.1">
    <property type="nucleotide sequence ID" value="NZ_CANTYB010000006.1"/>
</dbReference>
<keyword evidence="1" id="KW-0472">Membrane</keyword>
<dbReference type="InterPro" id="IPR010178">
    <property type="entry name" value="Lit"/>
</dbReference>
<comment type="caution">
    <text evidence="2">The sequence shown here is derived from an EMBL/GenBank/DDBJ whole genome shotgun (WGS) entry which is preliminary data.</text>
</comment>
<accession>A0ABT1SL19</accession>
<evidence type="ECO:0000313" key="3">
    <source>
        <dbReference type="Proteomes" id="UP001524435"/>
    </source>
</evidence>
<keyword evidence="1" id="KW-0812">Transmembrane</keyword>
<reference evidence="2 3" key="1">
    <citation type="submission" date="2022-06" db="EMBL/GenBank/DDBJ databases">
        <title>Isolation of gut microbiota from human fecal samples.</title>
        <authorList>
            <person name="Pamer E.G."/>
            <person name="Barat B."/>
            <person name="Waligurski E."/>
            <person name="Medina S."/>
            <person name="Paddock L."/>
            <person name="Mostad J."/>
        </authorList>
    </citation>
    <scope>NUCLEOTIDE SEQUENCE [LARGE SCALE GENOMIC DNA]</scope>
    <source>
        <strain evidence="2 3">DFI.6.1</strain>
    </source>
</reference>
<dbReference type="Proteomes" id="UP001524435">
    <property type="component" value="Unassembled WGS sequence"/>
</dbReference>
<organism evidence="2 3">
    <name type="scientific">Massilicoli timonensis</name>
    <dbReference type="NCBI Taxonomy" id="2015901"/>
    <lineage>
        <taxon>Bacteria</taxon>
        <taxon>Bacillati</taxon>
        <taxon>Bacillota</taxon>
        <taxon>Erysipelotrichia</taxon>
        <taxon>Erysipelotrichales</taxon>
        <taxon>Erysipelotrichaceae</taxon>
        <taxon>Massilicoli</taxon>
    </lineage>
</organism>
<feature type="transmembrane region" description="Helical" evidence="1">
    <location>
        <begin position="195"/>
        <end position="222"/>
    </location>
</feature>
<evidence type="ECO:0000256" key="1">
    <source>
        <dbReference type="SAM" id="Phobius"/>
    </source>
</evidence>